<name>S7Q0L5_GLOTA</name>
<feature type="non-terminal residue" evidence="1">
    <location>
        <position position="166"/>
    </location>
</feature>
<sequence>IYARQLANLRHGHALWEPDVNDPNCGVAVGDVGFLRQDVFVRLLNALLPADDPSHEAHGVPGDFRPLAIPSEKMLSNFRRNQIIMPESGLKLSFSEEEGATLILLNRAQRTDTFKLGSFREHMLHNCRDSLRFANEQCGFEITLTDVFFVTGYDKTTHWAVTAFSS</sequence>
<feature type="non-terminal residue" evidence="1">
    <location>
        <position position="1"/>
    </location>
</feature>
<protein>
    <submittedName>
        <fullName evidence="1">Uncharacterized protein</fullName>
    </submittedName>
</protein>
<dbReference type="Proteomes" id="UP000030669">
    <property type="component" value="Unassembled WGS sequence"/>
</dbReference>
<proteinExistence type="predicted"/>
<evidence type="ECO:0000313" key="1">
    <source>
        <dbReference type="EMBL" id="EPQ53278.1"/>
    </source>
</evidence>
<dbReference type="GeneID" id="19305024"/>
<gene>
    <name evidence="1" type="ORF">GLOTRDRAFT_21046</name>
</gene>
<dbReference type="AlphaFoldDB" id="S7Q0L5"/>
<dbReference type="EMBL" id="KB469306">
    <property type="protein sequence ID" value="EPQ53278.1"/>
    <property type="molecule type" value="Genomic_DNA"/>
</dbReference>
<reference evidence="1 2" key="1">
    <citation type="journal article" date="2012" name="Science">
        <title>The Paleozoic origin of enzymatic lignin decomposition reconstructed from 31 fungal genomes.</title>
        <authorList>
            <person name="Floudas D."/>
            <person name="Binder M."/>
            <person name="Riley R."/>
            <person name="Barry K."/>
            <person name="Blanchette R.A."/>
            <person name="Henrissat B."/>
            <person name="Martinez A.T."/>
            <person name="Otillar R."/>
            <person name="Spatafora J.W."/>
            <person name="Yadav J.S."/>
            <person name="Aerts A."/>
            <person name="Benoit I."/>
            <person name="Boyd A."/>
            <person name="Carlson A."/>
            <person name="Copeland A."/>
            <person name="Coutinho P.M."/>
            <person name="de Vries R.P."/>
            <person name="Ferreira P."/>
            <person name="Findley K."/>
            <person name="Foster B."/>
            <person name="Gaskell J."/>
            <person name="Glotzer D."/>
            <person name="Gorecki P."/>
            <person name="Heitman J."/>
            <person name="Hesse C."/>
            <person name="Hori C."/>
            <person name="Igarashi K."/>
            <person name="Jurgens J.A."/>
            <person name="Kallen N."/>
            <person name="Kersten P."/>
            <person name="Kohler A."/>
            <person name="Kuees U."/>
            <person name="Kumar T.K.A."/>
            <person name="Kuo A."/>
            <person name="LaButti K."/>
            <person name="Larrondo L.F."/>
            <person name="Lindquist E."/>
            <person name="Ling A."/>
            <person name="Lombard V."/>
            <person name="Lucas S."/>
            <person name="Lundell T."/>
            <person name="Martin R."/>
            <person name="McLaughlin D.J."/>
            <person name="Morgenstern I."/>
            <person name="Morin E."/>
            <person name="Murat C."/>
            <person name="Nagy L.G."/>
            <person name="Nolan M."/>
            <person name="Ohm R.A."/>
            <person name="Patyshakuliyeva A."/>
            <person name="Rokas A."/>
            <person name="Ruiz-Duenas F.J."/>
            <person name="Sabat G."/>
            <person name="Salamov A."/>
            <person name="Samejima M."/>
            <person name="Schmutz J."/>
            <person name="Slot J.C."/>
            <person name="St John F."/>
            <person name="Stenlid J."/>
            <person name="Sun H."/>
            <person name="Sun S."/>
            <person name="Syed K."/>
            <person name="Tsang A."/>
            <person name="Wiebenga A."/>
            <person name="Young D."/>
            <person name="Pisabarro A."/>
            <person name="Eastwood D.C."/>
            <person name="Martin F."/>
            <person name="Cullen D."/>
            <person name="Grigoriev I.V."/>
            <person name="Hibbett D.S."/>
        </authorList>
    </citation>
    <scope>NUCLEOTIDE SEQUENCE [LARGE SCALE GENOMIC DNA]</scope>
    <source>
        <strain evidence="1 2">ATCC 11539</strain>
    </source>
</reference>
<keyword evidence="2" id="KW-1185">Reference proteome</keyword>
<dbReference type="OMA" id="CDHEDIV"/>
<dbReference type="RefSeq" id="XP_007868157.1">
    <property type="nucleotide sequence ID" value="XM_007869966.1"/>
</dbReference>
<organism evidence="1 2">
    <name type="scientific">Gloeophyllum trabeum (strain ATCC 11539 / FP-39264 / Madison 617)</name>
    <name type="common">Brown rot fungus</name>
    <dbReference type="NCBI Taxonomy" id="670483"/>
    <lineage>
        <taxon>Eukaryota</taxon>
        <taxon>Fungi</taxon>
        <taxon>Dikarya</taxon>
        <taxon>Basidiomycota</taxon>
        <taxon>Agaricomycotina</taxon>
        <taxon>Agaricomycetes</taxon>
        <taxon>Gloeophyllales</taxon>
        <taxon>Gloeophyllaceae</taxon>
        <taxon>Gloeophyllum</taxon>
    </lineage>
</organism>
<dbReference type="STRING" id="670483.S7Q0L5"/>
<dbReference type="HOGENOM" id="CLU_021108_5_1_1"/>
<dbReference type="KEGG" id="gtr:GLOTRDRAFT_21046"/>
<evidence type="ECO:0000313" key="2">
    <source>
        <dbReference type="Proteomes" id="UP000030669"/>
    </source>
</evidence>
<dbReference type="OrthoDB" id="3222453at2759"/>
<accession>S7Q0L5</accession>